<dbReference type="CDD" id="cd04301">
    <property type="entry name" value="NAT_SF"/>
    <property type="match status" value="1"/>
</dbReference>
<evidence type="ECO:0000259" key="1">
    <source>
        <dbReference type="PROSITE" id="PS51186"/>
    </source>
</evidence>
<keyword evidence="3" id="KW-1185">Reference proteome</keyword>
<dbReference type="PANTHER" id="PTHR43072">
    <property type="entry name" value="N-ACETYLTRANSFERASE"/>
    <property type="match status" value="1"/>
</dbReference>
<evidence type="ECO:0000313" key="2">
    <source>
        <dbReference type="EMBL" id="QJQ33556.1"/>
    </source>
</evidence>
<dbReference type="InterPro" id="IPR000182">
    <property type="entry name" value="GNAT_dom"/>
</dbReference>
<protein>
    <submittedName>
        <fullName evidence="2">N-acetyltransferase</fullName>
    </submittedName>
</protein>
<dbReference type="KEGG" id="slan:GV829_03795"/>
<dbReference type="PROSITE" id="PS51186">
    <property type="entry name" value="GNAT"/>
    <property type="match status" value="1"/>
</dbReference>
<reference evidence="2 3" key="1">
    <citation type="submission" date="2020-01" db="EMBL/GenBank/DDBJ databases">
        <title>Sphingomonas sp. strain CSW-10.</title>
        <authorList>
            <person name="Chen W.-M."/>
        </authorList>
    </citation>
    <scope>NUCLEOTIDE SEQUENCE [LARGE SCALE GENOMIC DNA]</scope>
    <source>
        <strain evidence="2 3">CSW-10</strain>
    </source>
</reference>
<dbReference type="Proteomes" id="UP000503018">
    <property type="component" value="Chromosome"/>
</dbReference>
<accession>A0A6M4AXR2</accession>
<organism evidence="2 3">
    <name type="scientific">Sphingomonas lacunae</name>
    <dbReference type="NCBI Taxonomy" id="2698828"/>
    <lineage>
        <taxon>Bacteria</taxon>
        <taxon>Pseudomonadati</taxon>
        <taxon>Pseudomonadota</taxon>
        <taxon>Alphaproteobacteria</taxon>
        <taxon>Sphingomonadales</taxon>
        <taxon>Sphingomonadaceae</taxon>
        <taxon>Sphingomonas</taxon>
    </lineage>
</organism>
<dbReference type="EMBL" id="CP053015">
    <property type="protein sequence ID" value="QJQ33556.1"/>
    <property type="molecule type" value="Genomic_DNA"/>
</dbReference>
<evidence type="ECO:0000313" key="3">
    <source>
        <dbReference type="Proteomes" id="UP000503018"/>
    </source>
</evidence>
<proteinExistence type="predicted"/>
<dbReference type="AlphaFoldDB" id="A0A6M4AXR2"/>
<dbReference type="Gene3D" id="3.40.630.30">
    <property type="match status" value="1"/>
</dbReference>
<dbReference type="InterPro" id="IPR016181">
    <property type="entry name" value="Acyl_CoA_acyltransferase"/>
</dbReference>
<sequence>MSTSEAVIVRPAQSADMARVTAIYRHHVLHGTATFDIEPPDEAYLSGKFAALQRQGFPVMVAERDALIIGYAYAAPFRERAAYAGTCEDSIYVDPAHHRRGAGRALLGAVIDQSRSQGLHEMIAVIGGAEPASIALHASLGFRHAGRLHRVGHKFGRWLDIVMMQRALATP</sequence>
<dbReference type="Pfam" id="PF13420">
    <property type="entry name" value="Acetyltransf_4"/>
    <property type="match status" value="1"/>
</dbReference>
<keyword evidence="2" id="KW-0808">Transferase</keyword>
<feature type="domain" description="N-acetyltransferase" evidence="1">
    <location>
        <begin position="7"/>
        <end position="168"/>
    </location>
</feature>
<dbReference type="SUPFAM" id="SSF55729">
    <property type="entry name" value="Acyl-CoA N-acyltransferases (Nat)"/>
    <property type="match status" value="1"/>
</dbReference>
<dbReference type="PANTHER" id="PTHR43072:SF8">
    <property type="entry name" value="ACYLTRANSFERASE FABY-RELATED"/>
    <property type="match status" value="1"/>
</dbReference>
<dbReference type="GO" id="GO:0016747">
    <property type="term" value="F:acyltransferase activity, transferring groups other than amino-acyl groups"/>
    <property type="evidence" value="ECO:0007669"/>
    <property type="project" value="InterPro"/>
</dbReference>
<name>A0A6M4AXR2_9SPHN</name>
<gene>
    <name evidence="2" type="ORF">GV829_03795</name>
</gene>